<evidence type="ECO:0000313" key="2">
    <source>
        <dbReference type="Proteomes" id="UP001163223"/>
    </source>
</evidence>
<accession>A0ACD4NT66</accession>
<keyword evidence="1" id="KW-0808">Transferase</keyword>
<proteinExistence type="predicted"/>
<dbReference type="EMBL" id="CP113520">
    <property type="protein sequence ID" value="WAJ29914.1"/>
    <property type="molecule type" value="Genomic_DNA"/>
</dbReference>
<name>A0ACD4NT66_9HYPH</name>
<evidence type="ECO:0000313" key="1">
    <source>
        <dbReference type="EMBL" id="WAJ29914.1"/>
    </source>
</evidence>
<keyword evidence="1" id="KW-0548">Nucleotidyltransferase</keyword>
<reference evidence="1" key="1">
    <citation type="submission" date="2022-11" db="EMBL/GenBank/DDBJ databases">
        <title>beta-Carotene-producing bacterium, Jeongeuplla avenae sp. nov., alleviates the salt stress of Arabidopsis seedlings.</title>
        <authorList>
            <person name="Jiang L."/>
            <person name="Lee J."/>
        </authorList>
    </citation>
    <scope>NUCLEOTIDE SEQUENCE</scope>
    <source>
        <strain evidence="1">DY_R2A_6</strain>
    </source>
</reference>
<protein>
    <submittedName>
        <fullName evidence="1">Molybdopterin-synthase adenylyltransferase MoeB</fullName>
    </submittedName>
</protein>
<dbReference type="Proteomes" id="UP001163223">
    <property type="component" value="Chromosome"/>
</dbReference>
<sequence>MPDESLSPEEIRRYARHIVLPEVGGAGQQALKRARVLLVGAGGLGSPALLFLAAAGVGTLGLVDDDIVSLSNLQRQIAHGTADVGRLKVESAADAAARLNPHVSVVAHPVRLDRENGPAIVCSYDLVIDGSDNFDTRYLCADLCEAARVPLVSAAVNRFSGQITVLKPYEADPATGRLRPRYRDLHPAPPPEGLIPTCSEAGILGTTTGVLGTLAANEAIKLLTGTGEPLLGRLLLVDLLGMRFEEIRYKRRG</sequence>
<organism evidence="1 2">
    <name type="scientific">Antarcticirhabdus aurantiaca</name>
    <dbReference type="NCBI Taxonomy" id="2606717"/>
    <lineage>
        <taxon>Bacteria</taxon>
        <taxon>Pseudomonadati</taxon>
        <taxon>Pseudomonadota</taxon>
        <taxon>Alphaproteobacteria</taxon>
        <taxon>Hyphomicrobiales</taxon>
        <taxon>Aurantimonadaceae</taxon>
        <taxon>Antarcticirhabdus</taxon>
    </lineage>
</organism>
<keyword evidence="2" id="KW-1185">Reference proteome</keyword>
<gene>
    <name evidence="1" type="primary">moeB</name>
    <name evidence="1" type="ORF">OXU80_06790</name>
</gene>